<dbReference type="Pfam" id="PF00884">
    <property type="entry name" value="Sulfatase"/>
    <property type="match status" value="1"/>
</dbReference>
<evidence type="ECO:0000313" key="8">
    <source>
        <dbReference type="Proteomes" id="UP000316199"/>
    </source>
</evidence>
<dbReference type="AlphaFoldDB" id="A0A520S4Q2"/>
<organism evidence="7 8">
    <name type="scientific">OM182 bacterium</name>
    <dbReference type="NCBI Taxonomy" id="2510334"/>
    <lineage>
        <taxon>Bacteria</taxon>
        <taxon>Pseudomonadati</taxon>
        <taxon>Pseudomonadota</taxon>
        <taxon>Gammaproteobacteria</taxon>
        <taxon>OMG group</taxon>
        <taxon>OM182 clade</taxon>
    </lineage>
</organism>
<evidence type="ECO:0000256" key="4">
    <source>
        <dbReference type="ARBA" id="ARBA00022837"/>
    </source>
</evidence>
<dbReference type="PANTHER" id="PTHR42693:SF53">
    <property type="entry name" value="ENDO-4-O-SULFATASE"/>
    <property type="match status" value="1"/>
</dbReference>
<comment type="caution">
    <text evidence="7">The sequence shown here is derived from an EMBL/GenBank/DDBJ whole genome shotgun (WGS) entry which is preliminary data.</text>
</comment>
<dbReference type="InterPro" id="IPR024607">
    <property type="entry name" value="Sulfatase_CS"/>
</dbReference>
<evidence type="ECO:0000313" key="7">
    <source>
        <dbReference type="EMBL" id="RZO77465.1"/>
    </source>
</evidence>
<dbReference type="PROSITE" id="PS00149">
    <property type="entry name" value="SULFATASE_2"/>
    <property type="match status" value="1"/>
</dbReference>
<feature type="region of interest" description="Disordered" evidence="5">
    <location>
        <begin position="135"/>
        <end position="154"/>
    </location>
</feature>
<evidence type="ECO:0000256" key="3">
    <source>
        <dbReference type="ARBA" id="ARBA00022801"/>
    </source>
</evidence>
<dbReference type="InterPro" id="IPR017850">
    <property type="entry name" value="Alkaline_phosphatase_core_sf"/>
</dbReference>
<dbReference type="InterPro" id="IPR000917">
    <property type="entry name" value="Sulfatase_N"/>
</dbReference>
<keyword evidence="3" id="KW-0378">Hydrolase</keyword>
<evidence type="ECO:0000256" key="2">
    <source>
        <dbReference type="ARBA" id="ARBA00022723"/>
    </source>
</evidence>
<dbReference type="Gene3D" id="3.40.720.10">
    <property type="entry name" value="Alkaline Phosphatase, subunit A"/>
    <property type="match status" value="1"/>
</dbReference>
<dbReference type="PANTHER" id="PTHR42693">
    <property type="entry name" value="ARYLSULFATASE FAMILY MEMBER"/>
    <property type="match status" value="1"/>
</dbReference>
<dbReference type="CDD" id="cd16025">
    <property type="entry name" value="PAS_like"/>
    <property type="match status" value="1"/>
</dbReference>
<sequence>MAKKMTEQPNIVVIMADDLGFSDLGCFGGEIDTPNLDQLALEGQRFTQFYTNAKCSPSRAALLTGLYAEQVTEKADGGTLHARNNITIAEMLKLAGYRTMAAGKWHLGESKERRPNARGFDRYWGLLSGCSNYFNPGNRRPNEPEPGRKNDNDLRPWCDQDRVMYPFNPKNKNFYTTDAITDHAVEFLEEHSSDEKPFFLYIPHCAPHFPLQAWPKDIKKYRDRYSVGWSDIRQNRYFKLLELGLIDPRWGLPAADERANVSYENLGDHAVETMAVYAAMVDRLDQAIGRILNKLSELNKKENTLILFLSDNGGCAEEIHCSPDIPPGTIDSYQTVGAAWANVSNTPFRLFKDFDHEGGISTPLIASWPARIKKAELIHSVAHIIDFMPTFAELAEIDLPTEYNDRPLLPLTGKSLVPLFDGQDLNVSGRELFWLIGGAKAMRKGNWKIVTQGPKRIQAGIPIEEGYKAWELYDMQNDRCELHNLASRYPEKVESMANSWEKWHKNCLRDTSLH</sequence>
<comment type="similarity">
    <text evidence="1">Belongs to the sulfatase family.</text>
</comment>
<name>A0A520S4Q2_9GAMM</name>
<keyword evidence="2" id="KW-0479">Metal-binding</keyword>
<evidence type="ECO:0000256" key="1">
    <source>
        <dbReference type="ARBA" id="ARBA00008779"/>
    </source>
</evidence>
<accession>A0A520S4Q2</accession>
<feature type="domain" description="Sulfatase N-terminal" evidence="6">
    <location>
        <begin position="9"/>
        <end position="396"/>
    </location>
</feature>
<dbReference type="GO" id="GO:0046872">
    <property type="term" value="F:metal ion binding"/>
    <property type="evidence" value="ECO:0007669"/>
    <property type="project" value="UniProtKB-KW"/>
</dbReference>
<feature type="compositionally biased region" description="Basic and acidic residues" evidence="5">
    <location>
        <begin position="140"/>
        <end position="154"/>
    </location>
</feature>
<dbReference type="EMBL" id="SHAG01000002">
    <property type="protein sequence ID" value="RZO77465.1"/>
    <property type="molecule type" value="Genomic_DNA"/>
</dbReference>
<proteinExistence type="inferred from homology"/>
<dbReference type="GO" id="GO:0004065">
    <property type="term" value="F:arylsulfatase activity"/>
    <property type="evidence" value="ECO:0007669"/>
    <property type="project" value="TreeGrafter"/>
</dbReference>
<gene>
    <name evidence="7" type="ORF">EVA68_01030</name>
</gene>
<evidence type="ECO:0000259" key="6">
    <source>
        <dbReference type="Pfam" id="PF00884"/>
    </source>
</evidence>
<dbReference type="SUPFAM" id="SSF53649">
    <property type="entry name" value="Alkaline phosphatase-like"/>
    <property type="match status" value="1"/>
</dbReference>
<dbReference type="Gene3D" id="3.30.1120.10">
    <property type="match status" value="1"/>
</dbReference>
<evidence type="ECO:0000256" key="5">
    <source>
        <dbReference type="SAM" id="MobiDB-lite"/>
    </source>
</evidence>
<dbReference type="InterPro" id="IPR050738">
    <property type="entry name" value="Sulfatase"/>
</dbReference>
<keyword evidence="4" id="KW-0106">Calcium</keyword>
<protein>
    <submittedName>
        <fullName evidence="7">Arylsulfatase</fullName>
    </submittedName>
</protein>
<reference evidence="7 8" key="1">
    <citation type="submission" date="2019-02" db="EMBL/GenBank/DDBJ databases">
        <title>Prokaryotic population dynamics and viral predation in marine succession experiment using metagenomics: the confinement effect.</title>
        <authorList>
            <person name="Haro-Moreno J.M."/>
            <person name="Rodriguez-Valera F."/>
            <person name="Lopez-Perez M."/>
        </authorList>
    </citation>
    <scope>NUCLEOTIDE SEQUENCE [LARGE SCALE GENOMIC DNA]</scope>
    <source>
        <strain evidence="7">MED-G157</strain>
    </source>
</reference>
<dbReference type="Proteomes" id="UP000316199">
    <property type="component" value="Unassembled WGS sequence"/>
</dbReference>